<proteinExistence type="inferred from homology"/>
<evidence type="ECO:0008006" key="4">
    <source>
        <dbReference type="Google" id="ProtNLM"/>
    </source>
</evidence>
<comment type="similarity">
    <text evidence="1">Belongs to the isochorismatase family.</text>
</comment>
<keyword evidence="2" id="KW-0378">Hydrolase</keyword>
<dbReference type="EMBL" id="AMFJ01036174">
    <property type="protein sequence ID" value="EKD24716.1"/>
    <property type="molecule type" value="Genomic_DNA"/>
</dbReference>
<protein>
    <recommendedName>
        <fullName evidence="4">Isochorismatase</fullName>
    </recommendedName>
</protein>
<dbReference type="GO" id="GO:0016787">
    <property type="term" value="F:hydrolase activity"/>
    <property type="evidence" value="ECO:0007669"/>
    <property type="project" value="UniProtKB-KW"/>
</dbReference>
<organism evidence="3">
    <name type="scientific">uncultured bacterium</name>
    <name type="common">gcode 4</name>
    <dbReference type="NCBI Taxonomy" id="1234023"/>
    <lineage>
        <taxon>Bacteria</taxon>
        <taxon>environmental samples</taxon>
    </lineage>
</organism>
<evidence type="ECO:0000256" key="1">
    <source>
        <dbReference type="ARBA" id="ARBA00006336"/>
    </source>
</evidence>
<comment type="caution">
    <text evidence="3">The sequence shown here is derived from an EMBL/GenBank/DDBJ whole genome shotgun (WGS) entry which is preliminary data.</text>
</comment>
<sequence>MKTSLIPKHYDASKVDQVYKIGYQNLADDALAYKAKNSITNGTTDKFKIALMPIDVQNTFCIPGFELFVGGATEDNKRLAEFIYRNIGRITKIFPTMDTHKAMQIFHSLFFLDVSGKPVPAMTMISSGDLINGTYTINPGVAASLGVSYTALKKHTIHYAQSLEKKSKYQLTVWPYHAMLGGIGHALVSIIEEAIFFHTVARNSESGIEIKGGNPLTENYSVLSPEILDTFDGTAIAQRNATFIQKLLDYDMLIIGGQAKSHCVAWTIDDLLTDIMAKDPSLAKKVYLLEDCTSPVVIPGIVDFTDQANQAFERFRNAGMHLVKSTDPIDQWPDVDASKFA</sequence>
<gene>
    <name evidence="3" type="ORF">ACD_80C00167G0014</name>
</gene>
<dbReference type="InterPro" id="IPR052347">
    <property type="entry name" value="Isochorismatase_Nicotinamidase"/>
</dbReference>
<dbReference type="Gene3D" id="3.40.50.850">
    <property type="entry name" value="Isochorismatase-like"/>
    <property type="match status" value="1"/>
</dbReference>
<reference evidence="3" key="1">
    <citation type="journal article" date="2012" name="Science">
        <title>Fermentation, hydrogen, and sulfur metabolism in multiple uncultivated bacterial phyla.</title>
        <authorList>
            <person name="Wrighton K.C."/>
            <person name="Thomas B.C."/>
            <person name="Sharon I."/>
            <person name="Miller C.S."/>
            <person name="Castelle C.J."/>
            <person name="VerBerkmoes N.C."/>
            <person name="Wilkins M.J."/>
            <person name="Hettich R.L."/>
            <person name="Lipton M.S."/>
            <person name="Williams K.H."/>
            <person name="Long P.E."/>
            <person name="Banfield J.F."/>
        </authorList>
    </citation>
    <scope>NUCLEOTIDE SEQUENCE [LARGE SCALE GENOMIC DNA]</scope>
</reference>
<accession>K1XHK0</accession>
<name>K1XHK0_9BACT</name>
<evidence type="ECO:0000313" key="3">
    <source>
        <dbReference type="EMBL" id="EKD24716.1"/>
    </source>
</evidence>
<dbReference type="AlphaFoldDB" id="K1XHK0"/>
<dbReference type="PANTHER" id="PTHR11080:SF2">
    <property type="entry name" value="LD05707P"/>
    <property type="match status" value="1"/>
</dbReference>
<dbReference type="PANTHER" id="PTHR11080">
    <property type="entry name" value="PYRAZINAMIDASE/NICOTINAMIDASE"/>
    <property type="match status" value="1"/>
</dbReference>
<evidence type="ECO:0000256" key="2">
    <source>
        <dbReference type="ARBA" id="ARBA00022801"/>
    </source>
</evidence>
<dbReference type="InterPro" id="IPR036380">
    <property type="entry name" value="Isochorismatase-like_sf"/>
</dbReference>